<gene>
    <name evidence="1" type="ORF">COCHEDRAFT_1120927</name>
</gene>
<protein>
    <recommendedName>
        <fullName evidence="3">RNase H type-1 domain-containing protein</fullName>
    </recommendedName>
</protein>
<organism evidence="1 2">
    <name type="scientific">Cochliobolus heterostrophus (strain C5 / ATCC 48332 / race O)</name>
    <name type="common">Southern corn leaf blight fungus</name>
    <name type="synonym">Bipolaris maydis</name>
    <dbReference type="NCBI Taxonomy" id="701091"/>
    <lineage>
        <taxon>Eukaryota</taxon>
        <taxon>Fungi</taxon>
        <taxon>Dikarya</taxon>
        <taxon>Ascomycota</taxon>
        <taxon>Pezizomycotina</taxon>
        <taxon>Dothideomycetes</taxon>
        <taxon>Pleosporomycetidae</taxon>
        <taxon>Pleosporales</taxon>
        <taxon>Pleosporineae</taxon>
        <taxon>Pleosporaceae</taxon>
        <taxon>Bipolaris</taxon>
    </lineage>
</organism>
<evidence type="ECO:0000313" key="1">
    <source>
        <dbReference type="EMBL" id="EMD84877.1"/>
    </source>
</evidence>
<dbReference type="AlphaFoldDB" id="M2UAB1"/>
<dbReference type="PANTHER" id="PTHR10642:SF26">
    <property type="entry name" value="RIBONUCLEASE H1"/>
    <property type="match status" value="1"/>
</dbReference>
<dbReference type="Gene3D" id="3.30.420.10">
    <property type="entry name" value="Ribonuclease H-like superfamily/Ribonuclease H"/>
    <property type="match status" value="1"/>
</dbReference>
<dbReference type="OrthoDB" id="3261222at2759"/>
<reference evidence="1 2" key="1">
    <citation type="journal article" date="2012" name="PLoS Pathog.">
        <title>Diverse lifestyles and strategies of plant pathogenesis encoded in the genomes of eighteen Dothideomycetes fungi.</title>
        <authorList>
            <person name="Ohm R.A."/>
            <person name="Feau N."/>
            <person name="Henrissat B."/>
            <person name="Schoch C.L."/>
            <person name="Horwitz B.A."/>
            <person name="Barry K.W."/>
            <person name="Condon B.J."/>
            <person name="Copeland A.C."/>
            <person name="Dhillon B."/>
            <person name="Glaser F."/>
            <person name="Hesse C.N."/>
            <person name="Kosti I."/>
            <person name="LaButti K."/>
            <person name="Lindquist E.A."/>
            <person name="Lucas S."/>
            <person name="Salamov A.A."/>
            <person name="Bradshaw R.E."/>
            <person name="Ciuffetti L."/>
            <person name="Hamelin R.C."/>
            <person name="Kema G.H.J."/>
            <person name="Lawrence C."/>
            <person name="Scott J.A."/>
            <person name="Spatafora J.W."/>
            <person name="Turgeon B.G."/>
            <person name="de Wit P.J.G.M."/>
            <person name="Zhong S."/>
            <person name="Goodwin S.B."/>
            <person name="Grigoriev I.V."/>
        </authorList>
    </citation>
    <scope>NUCLEOTIDE SEQUENCE [LARGE SCALE GENOMIC DNA]</scope>
    <source>
        <strain evidence="2">C5 / ATCC 48332 / race O</strain>
    </source>
</reference>
<reference evidence="2" key="2">
    <citation type="journal article" date="2013" name="PLoS Genet.">
        <title>Comparative genome structure, secondary metabolite, and effector coding capacity across Cochliobolus pathogens.</title>
        <authorList>
            <person name="Condon B.J."/>
            <person name="Leng Y."/>
            <person name="Wu D."/>
            <person name="Bushley K.E."/>
            <person name="Ohm R.A."/>
            <person name="Otillar R."/>
            <person name="Martin J."/>
            <person name="Schackwitz W."/>
            <person name="Grimwood J."/>
            <person name="MohdZainudin N."/>
            <person name="Xue C."/>
            <person name="Wang R."/>
            <person name="Manning V.A."/>
            <person name="Dhillon B."/>
            <person name="Tu Z.J."/>
            <person name="Steffenson B.J."/>
            <person name="Salamov A."/>
            <person name="Sun H."/>
            <person name="Lowry S."/>
            <person name="LaButti K."/>
            <person name="Han J."/>
            <person name="Copeland A."/>
            <person name="Lindquist E."/>
            <person name="Barry K."/>
            <person name="Schmutz J."/>
            <person name="Baker S.E."/>
            <person name="Ciuffetti L.M."/>
            <person name="Grigoriev I.V."/>
            <person name="Zhong S."/>
            <person name="Turgeon B.G."/>
        </authorList>
    </citation>
    <scope>NUCLEOTIDE SEQUENCE [LARGE SCALE GENOMIC DNA]</scope>
    <source>
        <strain evidence="2">C5 / ATCC 48332 / race O</strain>
    </source>
</reference>
<proteinExistence type="predicted"/>
<dbReference type="GO" id="GO:0004523">
    <property type="term" value="F:RNA-DNA hybrid ribonuclease activity"/>
    <property type="evidence" value="ECO:0007669"/>
    <property type="project" value="TreeGrafter"/>
</dbReference>
<dbReference type="PANTHER" id="PTHR10642">
    <property type="entry name" value="RIBONUCLEASE H1"/>
    <property type="match status" value="1"/>
</dbReference>
<dbReference type="InterPro" id="IPR050092">
    <property type="entry name" value="RNase_H"/>
</dbReference>
<evidence type="ECO:0000313" key="2">
    <source>
        <dbReference type="Proteomes" id="UP000016936"/>
    </source>
</evidence>
<dbReference type="InterPro" id="IPR012337">
    <property type="entry name" value="RNaseH-like_sf"/>
</dbReference>
<dbReference type="eggNOG" id="KOG1075">
    <property type="taxonomic scope" value="Eukaryota"/>
</dbReference>
<dbReference type="SUPFAM" id="SSF53098">
    <property type="entry name" value="Ribonuclease H-like"/>
    <property type="match status" value="1"/>
</dbReference>
<dbReference type="GO" id="GO:0043137">
    <property type="term" value="P:DNA replication, removal of RNA primer"/>
    <property type="evidence" value="ECO:0007669"/>
    <property type="project" value="TreeGrafter"/>
</dbReference>
<keyword evidence="2" id="KW-1185">Reference proteome</keyword>
<dbReference type="InterPro" id="IPR036397">
    <property type="entry name" value="RNaseH_sf"/>
</dbReference>
<accession>M2UAB1</accession>
<feature type="non-terminal residue" evidence="1">
    <location>
        <position position="1"/>
    </location>
</feature>
<sequence length="253" mass="28063">KINISKKSKEIEAKHHKERPEDKYLLSIYSDASATKEGKGIGVGVAFYQGASLIAHEKVNIGYNQLVYNGELEGITLGLEKAVDLVDDYLEVRVYADNQAAIFRLQTASDKPGQEWQLRCRHQGVIGNEKADALAKEATKLDPSSSRTSLAIIGSRIKQLGEREWLSYLGQYRRKAIALNPTTYAARATQDAAHILLNCALYKEARTKMQEASKDPLSLAFLLNTSIGIQATITFIEETKAATQAWYEGNLEN</sequence>
<dbReference type="CDD" id="cd09276">
    <property type="entry name" value="Rnase_HI_RT_non_LTR"/>
    <property type="match status" value="1"/>
</dbReference>
<dbReference type="Proteomes" id="UP000016936">
    <property type="component" value="Unassembled WGS sequence"/>
</dbReference>
<dbReference type="GO" id="GO:0003676">
    <property type="term" value="F:nucleic acid binding"/>
    <property type="evidence" value="ECO:0007669"/>
    <property type="project" value="InterPro"/>
</dbReference>
<evidence type="ECO:0008006" key="3">
    <source>
        <dbReference type="Google" id="ProtNLM"/>
    </source>
</evidence>
<dbReference type="HOGENOM" id="CLU_000680_30_1_1"/>
<name>M2UAB1_COCH5</name>
<dbReference type="EMBL" id="KB445600">
    <property type="protein sequence ID" value="EMD84877.1"/>
    <property type="molecule type" value="Genomic_DNA"/>
</dbReference>
<dbReference type="STRING" id="701091.M2UAB1"/>